<feature type="region of interest" description="Disordered" evidence="1">
    <location>
        <begin position="103"/>
        <end position="149"/>
    </location>
</feature>
<dbReference type="Proteomes" id="UP000283269">
    <property type="component" value="Unassembled WGS sequence"/>
</dbReference>
<dbReference type="OrthoDB" id="2139606at2759"/>
<feature type="compositionally biased region" description="Basic residues" evidence="1">
    <location>
        <begin position="45"/>
        <end position="56"/>
    </location>
</feature>
<feature type="region of interest" description="Disordered" evidence="1">
    <location>
        <begin position="43"/>
        <end position="71"/>
    </location>
</feature>
<accession>A0A409X887</accession>
<name>A0A409X887_PSICY</name>
<organism evidence="3 4">
    <name type="scientific">Psilocybe cyanescens</name>
    <dbReference type="NCBI Taxonomy" id="93625"/>
    <lineage>
        <taxon>Eukaryota</taxon>
        <taxon>Fungi</taxon>
        <taxon>Dikarya</taxon>
        <taxon>Basidiomycota</taxon>
        <taxon>Agaricomycotina</taxon>
        <taxon>Agaricomycetes</taxon>
        <taxon>Agaricomycetidae</taxon>
        <taxon>Agaricales</taxon>
        <taxon>Agaricineae</taxon>
        <taxon>Strophariaceae</taxon>
        <taxon>Psilocybe</taxon>
    </lineage>
</organism>
<dbReference type="Pfam" id="PF12326">
    <property type="entry name" value="EOS1"/>
    <property type="match status" value="1"/>
</dbReference>
<proteinExistence type="predicted"/>
<keyword evidence="2" id="KW-0472">Membrane</keyword>
<gene>
    <name evidence="3" type="ORF">CVT25_009512</name>
</gene>
<feature type="transmembrane region" description="Helical" evidence="2">
    <location>
        <begin position="410"/>
        <end position="433"/>
    </location>
</feature>
<evidence type="ECO:0000256" key="1">
    <source>
        <dbReference type="SAM" id="MobiDB-lite"/>
    </source>
</evidence>
<evidence type="ECO:0008006" key="5">
    <source>
        <dbReference type="Google" id="ProtNLM"/>
    </source>
</evidence>
<dbReference type="STRING" id="93625.A0A409X887"/>
<evidence type="ECO:0000256" key="2">
    <source>
        <dbReference type="SAM" id="Phobius"/>
    </source>
</evidence>
<dbReference type="GO" id="GO:0005789">
    <property type="term" value="C:endoplasmic reticulum membrane"/>
    <property type="evidence" value="ECO:0007669"/>
    <property type="project" value="InterPro"/>
</dbReference>
<protein>
    <recommendedName>
        <fullName evidence="5">N-glycosylation protein EOS1</fullName>
    </recommendedName>
</protein>
<evidence type="ECO:0000313" key="4">
    <source>
        <dbReference type="Proteomes" id="UP000283269"/>
    </source>
</evidence>
<dbReference type="EMBL" id="NHYD01002395">
    <property type="protein sequence ID" value="PPQ87003.1"/>
    <property type="molecule type" value="Genomic_DNA"/>
</dbReference>
<dbReference type="InterPro" id="IPR021100">
    <property type="entry name" value="N-glycosylation_EOS1"/>
</dbReference>
<comment type="caution">
    <text evidence="3">The sequence shown here is derived from an EMBL/GenBank/DDBJ whole genome shotgun (WGS) entry which is preliminary data.</text>
</comment>
<feature type="compositionally biased region" description="Polar residues" evidence="1">
    <location>
        <begin position="139"/>
        <end position="149"/>
    </location>
</feature>
<keyword evidence="2" id="KW-1133">Transmembrane helix</keyword>
<evidence type="ECO:0000313" key="3">
    <source>
        <dbReference type="EMBL" id="PPQ87003.1"/>
    </source>
</evidence>
<keyword evidence="4" id="KW-1185">Reference proteome</keyword>
<reference evidence="3 4" key="1">
    <citation type="journal article" date="2018" name="Evol. Lett.">
        <title>Horizontal gene cluster transfer increased hallucinogenic mushroom diversity.</title>
        <authorList>
            <person name="Reynolds H.T."/>
            <person name="Vijayakumar V."/>
            <person name="Gluck-Thaler E."/>
            <person name="Korotkin H.B."/>
            <person name="Matheny P.B."/>
            <person name="Slot J.C."/>
        </authorList>
    </citation>
    <scope>NUCLEOTIDE SEQUENCE [LARGE SCALE GENOMIC DNA]</scope>
    <source>
        <strain evidence="3 4">2631</strain>
    </source>
</reference>
<dbReference type="GO" id="GO:0034599">
    <property type="term" value="P:cellular response to oxidative stress"/>
    <property type="evidence" value="ECO:0007669"/>
    <property type="project" value="InterPro"/>
</dbReference>
<sequence>MAGIENKIAILNIVNKLSAYVPLALSPELSLTMLAFSNTEINSARRTRRTHQRPAHKASPELLVDPTPTPHLHALPSYNLADTLTPTPPPFEGAQKRKPFYHHAGSSAESLSLSVSSPHRPPPPFIKHKRRPPPPISSGAPNSIPKSTLATNHKDALPLQVDPILTSRSSTSFLAQKSVSSPLLFDLHTSAKVPILPPPYSPPYTKLPSQLPEHAASPSPQLHPHAPSPYTIPHPHMNSDTEDDNESSMIYTSRLGSSSIMPSGSSSNVHNNNSHAYTRASPSSSSAQSLRSRIFSLASSSTHASSSSRIRDKPICTTPGVLCAGETETETDEPSRALPTARIIPPSLPLIPPTTLEQRLTPLLFEFARLLSIVPAVFGTLYNLYFLVWPPQARQVGMGVGRPPPERVDYFISALWAILTGYQCLALATGLLARWRLYYPPLSTLVRLLALQGICWPATHLTLTVLQHEVRPVVTWAVIGTTTCCSRSVQIWRQRQAYWRRWRSSSKWNGRRWDWGECALPAGVVYFVMAWAEQLRRELATGTGAGGAS</sequence>
<keyword evidence="2" id="KW-0812">Transmembrane</keyword>
<feature type="compositionally biased region" description="Low complexity" evidence="1">
    <location>
        <begin position="253"/>
        <end position="285"/>
    </location>
</feature>
<feature type="transmembrane region" description="Helical" evidence="2">
    <location>
        <begin position="367"/>
        <end position="390"/>
    </location>
</feature>
<feature type="compositionally biased region" description="Low complexity" evidence="1">
    <location>
        <begin position="106"/>
        <end position="118"/>
    </location>
</feature>
<dbReference type="AlphaFoldDB" id="A0A409X887"/>
<dbReference type="InParanoid" id="A0A409X887"/>
<feature type="region of interest" description="Disordered" evidence="1">
    <location>
        <begin position="204"/>
        <end position="285"/>
    </location>
</feature>